<comment type="caution">
    <text evidence="9">The sequence shown here is derived from an EMBL/GenBank/DDBJ whole genome shotgun (WGS) entry which is preliminary data.</text>
</comment>
<evidence type="ECO:0000313" key="9">
    <source>
        <dbReference type="EMBL" id="KAK0638764.1"/>
    </source>
</evidence>
<evidence type="ECO:0000256" key="6">
    <source>
        <dbReference type="SAM" id="Coils"/>
    </source>
</evidence>
<keyword evidence="5" id="KW-0539">Nucleus</keyword>
<dbReference type="InterPro" id="IPR020956">
    <property type="entry name" value="TF_Aft1_OSM"/>
</dbReference>
<feature type="compositionally biased region" description="Basic and acidic residues" evidence="7">
    <location>
        <begin position="28"/>
        <end position="40"/>
    </location>
</feature>
<feature type="region of interest" description="Disordered" evidence="7">
    <location>
        <begin position="154"/>
        <end position="183"/>
    </location>
</feature>
<reference evidence="9" key="1">
    <citation type="submission" date="2023-06" db="EMBL/GenBank/DDBJ databases">
        <title>Genome-scale phylogeny and comparative genomics of the fungal order Sordariales.</title>
        <authorList>
            <consortium name="Lawrence Berkeley National Laboratory"/>
            <person name="Hensen N."/>
            <person name="Bonometti L."/>
            <person name="Westerberg I."/>
            <person name="Brannstrom I.O."/>
            <person name="Guillou S."/>
            <person name="Cros-Aarteil S."/>
            <person name="Calhoun S."/>
            <person name="Haridas S."/>
            <person name="Kuo A."/>
            <person name="Mondo S."/>
            <person name="Pangilinan J."/>
            <person name="Riley R."/>
            <person name="Labutti K."/>
            <person name="Andreopoulos B."/>
            <person name="Lipzen A."/>
            <person name="Chen C."/>
            <person name="Yanf M."/>
            <person name="Daum C."/>
            <person name="Ng V."/>
            <person name="Clum A."/>
            <person name="Steindorff A."/>
            <person name="Ohm R."/>
            <person name="Martin F."/>
            <person name="Silar P."/>
            <person name="Natvig D."/>
            <person name="Lalanne C."/>
            <person name="Gautier V."/>
            <person name="Ament-Velasquez S.L."/>
            <person name="Kruys A."/>
            <person name="Hutchinson M.I."/>
            <person name="Powell A.J."/>
            <person name="Barry K."/>
            <person name="Miller A.N."/>
            <person name="Grigoriev I.V."/>
            <person name="Debuchy R."/>
            <person name="Gladieux P."/>
            <person name="Thoren M.H."/>
            <person name="Johannesson H."/>
        </authorList>
    </citation>
    <scope>NUCLEOTIDE SEQUENCE</scope>
    <source>
        <strain evidence="9">SMH2532-1</strain>
    </source>
</reference>
<dbReference type="InterPro" id="IPR002112">
    <property type="entry name" value="Leuzip_Jun"/>
</dbReference>
<dbReference type="PRINTS" id="PR00043">
    <property type="entry name" value="LEUZIPPRJUN"/>
</dbReference>
<dbReference type="Proteomes" id="UP001174936">
    <property type="component" value="Unassembled WGS sequence"/>
</dbReference>
<dbReference type="GO" id="GO:0005634">
    <property type="term" value="C:nucleus"/>
    <property type="evidence" value="ECO:0007669"/>
    <property type="project" value="UniProtKB-SubCell"/>
</dbReference>
<evidence type="ECO:0000256" key="3">
    <source>
        <dbReference type="ARBA" id="ARBA00023125"/>
    </source>
</evidence>
<evidence type="ECO:0000256" key="1">
    <source>
        <dbReference type="ARBA" id="ARBA00004123"/>
    </source>
</evidence>
<dbReference type="InterPro" id="IPR021755">
    <property type="entry name" value="TF_Aft1_HRA"/>
</dbReference>
<feature type="compositionally biased region" description="Basic and acidic residues" evidence="7">
    <location>
        <begin position="397"/>
        <end position="415"/>
    </location>
</feature>
<dbReference type="SUPFAM" id="SSF57959">
    <property type="entry name" value="Leucine zipper domain"/>
    <property type="match status" value="1"/>
</dbReference>
<feature type="coiled-coil region" evidence="6">
    <location>
        <begin position="439"/>
        <end position="473"/>
    </location>
</feature>
<feature type="region of interest" description="Disordered" evidence="7">
    <location>
        <begin position="1"/>
        <end position="110"/>
    </location>
</feature>
<dbReference type="PANTHER" id="PTHR19304">
    <property type="entry name" value="CYCLIC-AMP RESPONSE ELEMENT BINDING PROTEIN"/>
    <property type="match status" value="1"/>
</dbReference>
<sequence>MASTGAGGRGESMSPKRSRNASPPRQDPAPESKVDADSKAEPPSATDAETTKPLAPPPRPAQQPPSGNTPDYFANPPINASLSLEPNPFEQSFGGAPDTPGGTKLPSVAALTSPSSLLPGGGVTPFPWGAGSLRTGPLSPAMLSGPANDYFSSDHIRGSFPTPNESSLRTGLTPGGSGSMFPAPSPNSALFALTGSTAPTPSTLDFHRTAVSAAKREQKSQAQTQQSVTSQPQPLPEISNGVVPLKNDTKPAAGPFDPHDNDAANGLFMLAQGRNGTQPPPQQQYPVIPPPQIHTTTAPAPAAQAMSTSPQMNGNGSIAGSSARGVSEAASARSDDSEIARPNTRAKGKRNSAGGTNSRRKAEDNPGKAPASKKVKMNGGAPSPVNGSFDDMDHSDDDMMRDHEGNGKSKMTDEEKRKNFLERNRVAALKCRQRKKQWLANLQSKVEVFSNENDNLTAQISALREEVVNLKTLLLAHKDCPVTQQQGMHSAFMQQATMEPFNQQMNPYGMGAPMPSQPVPIGTRRFS</sequence>
<accession>A0AA40CIV2</accession>
<dbReference type="GO" id="GO:0003700">
    <property type="term" value="F:DNA-binding transcription factor activity"/>
    <property type="evidence" value="ECO:0007669"/>
    <property type="project" value="InterPro"/>
</dbReference>
<dbReference type="FunFam" id="1.20.5.170:FF:000053">
    <property type="entry name" value="BZIP transcription factor AtfA"/>
    <property type="match status" value="1"/>
</dbReference>
<feature type="domain" description="BZIP" evidence="8">
    <location>
        <begin position="414"/>
        <end position="477"/>
    </location>
</feature>
<evidence type="ECO:0000256" key="5">
    <source>
        <dbReference type="ARBA" id="ARBA00023242"/>
    </source>
</evidence>
<proteinExistence type="predicted"/>
<evidence type="ECO:0000256" key="4">
    <source>
        <dbReference type="ARBA" id="ARBA00023163"/>
    </source>
</evidence>
<gene>
    <name evidence="9" type="ORF">B0T16DRAFT_359841</name>
</gene>
<dbReference type="InterPro" id="IPR046347">
    <property type="entry name" value="bZIP_sf"/>
</dbReference>
<evidence type="ECO:0000256" key="7">
    <source>
        <dbReference type="SAM" id="MobiDB-lite"/>
    </source>
</evidence>
<dbReference type="GO" id="GO:0003677">
    <property type="term" value="F:DNA binding"/>
    <property type="evidence" value="ECO:0007669"/>
    <property type="project" value="UniProtKB-KW"/>
</dbReference>
<feature type="compositionally biased region" description="Polar residues" evidence="7">
    <location>
        <begin position="306"/>
        <end position="320"/>
    </location>
</feature>
<evidence type="ECO:0000256" key="2">
    <source>
        <dbReference type="ARBA" id="ARBA00023015"/>
    </source>
</evidence>
<keyword evidence="10" id="KW-1185">Reference proteome</keyword>
<dbReference type="EMBL" id="JAULSV010000007">
    <property type="protein sequence ID" value="KAK0638764.1"/>
    <property type="molecule type" value="Genomic_DNA"/>
</dbReference>
<dbReference type="Pfam" id="PF00170">
    <property type="entry name" value="bZIP_1"/>
    <property type="match status" value="1"/>
</dbReference>
<feature type="compositionally biased region" description="Low complexity" evidence="7">
    <location>
        <begin position="293"/>
        <end position="305"/>
    </location>
</feature>
<keyword evidence="4" id="KW-0804">Transcription</keyword>
<dbReference type="InterPro" id="IPR051027">
    <property type="entry name" value="bZIP_transcription_factors"/>
</dbReference>
<keyword evidence="6" id="KW-0175">Coiled coil</keyword>
<evidence type="ECO:0000313" key="10">
    <source>
        <dbReference type="Proteomes" id="UP001174936"/>
    </source>
</evidence>
<keyword evidence="2" id="KW-0805">Transcription regulation</keyword>
<dbReference type="CDD" id="cd14687">
    <property type="entry name" value="bZIP_ATF2"/>
    <property type="match status" value="1"/>
</dbReference>
<dbReference type="Gene3D" id="1.20.5.170">
    <property type="match status" value="1"/>
</dbReference>
<protein>
    <submittedName>
        <fullName evidence="9">Aft1 HRA domain-containing protein</fullName>
    </submittedName>
</protein>
<feature type="region of interest" description="Disordered" evidence="7">
    <location>
        <begin position="209"/>
        <end position="415"/>
    </location>
</feature>
<dbReference type="PROSITE" id="PS50217">
    <property type="entry name" value="BZIP"/>
    <property type="match status" value="1"/>
</dbReference>
<dbReference type="InterPro" id="IPR004827">
    <property type="entry name" value="bZIP"/>
</dbReference>
<dbReference type="Pfam" id="PF11786">
    <property type="entry name" value="Aft1_HRA"/>
    <property type="match status" value="1"/>
</dbReference>
<evidence type="ECO:0000259" key="8">
    <source>
        <dbReference type="PROSITE" id="PS50217"/>
    </source>
</evidence>
<dbReference type="SMART" id="SM00338">
    <property type="entry name" value="BRLZ"/>
    <property type="match status" value="1"/>
</dbReference>
<dbReference type="Pfam" id="PF11787">
    <property type="entry name" value="Aft1_HRR"/>
    <property type="match status" value="1"/>
</dbReference>
<feature type="compositionally biased region" description="Gly residues" evidence="7">
    <location>
        <begin position="1"/>
        <end position="10"/>
    </location>
</feature>
<feature type="compositionally biased region" description="Low complexity" evidence="7">
    <location>
        <begin position="220"/>
        <end position="232"/>
    </location>
</feature>
<feature type="compositionally biased region" description="Pro residues" evidence="7">
    <location>
        <begin position="54"/>
        <end position="63"/>
    </location>
</feature>
<dbReference type="Pfam" id="PF11785">
    <property type="entry name" value="Aft1_OSA"/>
    <property type="match status" value="1"/>
</dbReference>
<organism evidence="9 10">
    <name type="scientific">Cercophora newfieldiana</name>
    <dbReference type="NCBI Taxonomy" id="92897"/>
    <lineage>
        <taxon>Eukaryota</taxon>
        <taxon>Fungi</taxon>
        <taxon>Dikarya</taxon>
        <taxon>Ascomycota</taxon>
        <taxon>Pezizomycotina</taxon>
        <taxon>Sordariomycetes</taxon>
        <taxon>Sordariomycetidae</taxon>
        <taxon>Sordariales</taxon>
        <taxon>Lasiosphaeriaceae</taxon>
        <taxon>Cercophora</taxon>
    </lineage>
</organism>
<comment type="subcellular location">
    <subcellularLocation>
        <location evidence="1">Nucleus</location>
    </subcellularLocation>
</comment>
<name>A0AA40CIV2_9PEZI</name>
<dbReference type="AlphaFoldDB" id="A0AA40CIV2"/>
<keyword evidence="3" id="KW-0238">DNA-binding</keyword>
<dbReference type="InterPro" id="IPR021756">
    <property type="entry name" value="TF_Aft1_HRR"/>
</dbReference>
<feature type="compositionally biased region" description="Polar residues" evidence="7">
    <location>
        <begin position="161"/>
        <end position="170"/>
    </location>
</feature>
<feature type="compositionally biased region" description="Pro residues" evidence="7">
    <location>
        <begin position="278"/>
        <end position="292"/>
    </location>
</feature>